<dbReference type="InterPro" id="IPR017871">
    <property type="entry name" value="ABC_transporter-like_CS"/>
</dbReference>
<dbReference type="Proteomes" id="UP000272503">
    <property type="component" value="Unassembled WGS sequence"/>
</dbReference>
<dbReference type="InterPro" id="IPR027417">
    <property type="entry name" value="P-loop_NTPase"/>
</dbReference>
<dbReference type="AlphaFoldDB" id="A0A3L7A5S8"/>
<keyword evidence="7" id="KW-0472">Membrane</keyword>
<evidence type="ECO:0000313" key="10">
    <source>
        <dbReference type="Proteomes" id="UP000272503"/>
    </source>
</evidence>
<dbReference type="PROSITE" id="PS00211">
    <property type="entry name" value="ABC_TRANSPORTER_1"/>
    <property type="match status" value="2"/>
</dbReference>
<keyword evidence="6 9" id="KW-0067">ATP-binding</keyword>
<reference evidence="9 10" key="1">
    <citation type="submission" date="2018-10" db="EMBL/GenBank/DDBJ databases">
        <authorList>
            <person name="Li J."/>
        </authorList>
    </citation>
    <scope>NUCLEOTIDE SEQUENCE [LARGE SCALE GENOMIC DNA]</scope>
    <source>
        <strain evidence="9 10">IF 016277</strain>
    </source>
</reference>
<comment type="caution">
    <text evidence="9">The sequence shown here is derived from an EMBL/GenBank/DDBJ whole genome shotgun (WGS) entry which is preliminary data.</text>
</comment>
<protein>
    <submittedName>
        <fullName evidence="9">ABC transporter ATP-binding protein</fullName>
    </submittedName>
</protein>
<evidence type="ECO:0000256" key="4">
    <source>
        <dbReference type="ARBA" id="ARBA00022475"/>
    </source>
</evidence>
<dbReference type="CDD" id="cd03257">
    <property type="entry name" value="ABC_NikE_OppD_transporters"/>
    <property type="match status" value="2"/>
</dbReference>
<dbReference type="GO" id="GO:0016887">
    <property type="term" value="F:ATP hydrolysis activity"/>
    <property type="evidence" value="ECO:0007669"/>
    <property type="project" value="InterPro"/>
</dbReference>
<accession>A0A3L7A5S8</accession>
<comment type="similarity">
    <text evidence="2">Belongs to the ABC transporter superfamily.</text>
</comment>
<dbReference type="Pfam" id="PF08352">
    <property type="entry name" value="oligo_HPY"/>
    <property type="match status" value="2"/>
</dbReference>
<evidence type="ECO:0000256" key="2">
    <source>
        <dbReference type="ARBA" id="ARBA00005417"/>
    </source>
</evidence>
<evidence type="ECO:0000256" key="1">
    <source>
        <dbReference type="ARBA" id="ARBA00004202"/>
    </source>
</evidence>
<dbReference type="PANTHER" id="PTHR43297">
    <property type="entry name" value="OLIGOPEPTIDE TRANSPORT ATP-BINDING PROTEIN APPD"/>
    <property type="match status" value="1"/>
</dbReference>
<evidence type="ECO:0000256" key="5">
    <source>
        <dbReference type="ARBA" id="ARBA00022741"/>
    </source>
</evidence>
<dbReference type="InterPro" id="IPR003439">
    <property type="entry name" value="ABC_transporter-like_ATP-bd"/>
</dbReference>
<dbReference type="PANTHER" id="PTHR43297:SF2">
    <property type="entry name" value="DIPEPTIDE TRANSPORT ATP-BINDING PROTEIN DPPD"/>
    <property type="match status" value="1"/>
</dbReference>
<sequence>MPEGGLAGATRAPAEGVAGTEPAALLDIRSLRVRFAGSAGYAVDGVSLRVYPGEIVAIVGESGSGKSVTALATLGLLPADAEVSGSIRVGGTEVVDAAPALLNMVRGRVAAMVFQDPVAALDPVATIEHQIGAVLRRHRPTLGAEERRARVIELLELVGIPEATRRARDYPHRFSGGQLQRIVIALALAAEPELLLADEPTTALDVTIQQEILELLRTLNSRLGTAIAIITHDMGVVADLARRVIVLRSGRIVETAPVHRLFTAPAEPYTRELLAAVPDGTDPAPPLPEDGEAPVLEVRDLRVNYRTRFARTPDVVRDISFTISPGETLGMVGESGSGKSSIGRSLLGLAPLTGGTVRIAGRELASVSRAEQRRIRAGIGMVFQSPSGSLNPRQSIGESIAEPLRVARHLREHSGVRGSAAIRAEVATLLEQVRLPAAWSGRYPHELSGGQRQRVGIARALALRPQLLIADEPTSALDVSVQAEILDLLREIQAERRLACLFISHDLFVVQSLCHSVLVLRGGRIIERGPTDRVLREPQDPYTRALVLSAPLPDPDAQALRRERWLEQRASA</sequence>
<feature type="domain" description="ABC transporter" evidence="8">
    <location>
        <begin position="28"/>
        <end position="274"/>
    </location>
</feature>
<keyword evidence="4" id="KW-1003">Cell membrane</keyword>
<dbReference type="PROSITE" id="PS50893">
    <property type="entry name" value="ABC_TRANSPORTER_2"/>
    <property type="match status" value="2"/>
</dbReference>
<keyword evidence="3" id="KW-0813">Transport</keyword>
<evidence type="ECO:0000259" key="8">
    <source>
        <dbReference type="PROSITE" id="PS50893"/>
    </source>
</evidence>
<keyword evidence="10" id="KW-1185">Reference proteome</keyword>
<dbReference type="InterPro" id="IPR050388">
    <property type="entry name" value="ABC_Ni/Peptide_Import"/>
</dbReference>
<evidence type="ECO:0000313" key="9">
    <source>
        <dbReference type="EMBL" id="RLP75669.1"/>
    </source>
</evidence>
<dbReference type="InterPro" id="IPR013563">
    <property type="entry name" value="Oligopep_ABC_C"/>
</dbReference>
<feature type="domain" description="ABC transporter" evidence="8">
    <location>
        <begin position="298"/>
        <end position="547"/>
    </location>
</feature>
<dbReference type="NCBIfam" id="NF007739">
    <property type="entry name" value="PRK10419.1"/>
    <property type="match status" value="2"/>
</dbReference>
<keyword evidence="5" id="KW-0547">Nucleotide-binding</keyword>
<evidence type="ECO:0000256" key="6">
    <source>
        <dbReference type="ARBA" id="ARBA00022840"/>
    </source>
</evidence>
<dbReference type="InterPro" id="IPR003593">
    <property type="entry name" value="AAA+_ATPase"/>
</dbReference>
<dbReference type="SMART" id="SM00382">
    <property type="entry name" value="AAA"/>
    <property type="match status" value="2"/>
</dbReference>
<comment type="subcellular location">
    <subcellularLocation>
        <location evidence="1">Cell membrane</location>
        <topology evidence="1">Peripheral membrane protein</topology>
    </subcellularLocation>
</comment>
<dbReference type="SUPFAM" id="SSF52540">
    <property type="entry name" value="P-loop containing nucleoside triphosphate hydrolases"/>
    <property type="match status" value="2"/>
</dbReference>
<organism evidence="9 10">
    <name type="scientific">Mycetocola tolaasinivorans</name>
    <dbReference type="NCBI Taxonomy" id="76635"/>
    <lineage>
        <taxon>Bacteria</taxon>
        <taxon>Bacillati</taxon>
        <taxon>Actinomycetota</taxon>
        <taxon>Actinomycetes</taxon>
        <taxon>Micrococcales</taxon>
        <taxon>Microbacteriaceae</taxon>
        <taxon>Mycetocola</taxon>
    </lineage>
</organism>
<proteinExistence type="inferred from homology"/>
<dbReference type="Gene3D" id="3.40.50.300">
    <property type="entry name" value="P-loop containing nucleotide triphosphate hydrolases"/>
    <property type="match status" value="2"/>
</dbReference>
<dbReference type="OrthoDB" id="4008250at2"/>
<evidence type="ECO:0000256" key="7">
    <source>
        <dbReference type="ARBA" id="ARBA00023136"/>
    </source>
</evidence>
<gene>
    <name evidence="9" type="ORF">D9V32_09370</name>
</gene>
<dbReference type="GO" id="GO:0015833">
    <property type="term" value="P:peptide transport"/>
    <property type="evidence" value="ECO:0007669"/>
    <property type="project" value="InterPro"/>
</dbReference>
<dbReference type="NCBIfam" id="NF008453">
    <property type="entry name" value="PRK11308.1"/>
    <property type="match status" value="2"/>
</dbReference>
<name>A0A3L7A5S8_9MICO</name>
<dbReference type="EMBL" id="RCUX01000006">
    <property type="protein sequence ID" value="RLP75669.1"/>
    <property type="molecule type" value="Genomic_DNA"/>
</dbReference>
<evidence type="ECO:0000256" key="3">
    <source>
        <dbReference type="ARBA" id="ARBA00022448"/>
    </source>
</evidence>
<dbReference type="Pfam" id="PF00005">
    <property type="entry name" value="ABC_tran"/>
    <property type="match status" value="2"/>
</dbReference>
<dbReference type="GO" id="GO:0005524">
    <property type="term" value="F:ATP binding"/>
    <property type="evidence" value="ECO:0007669"/>
    <property type="project" value="UniProtKB-KW"/>
</dbReference>
<dbReference type="GO" id="GO:0005886">
    <property type="term" value="C:plasma membrane"/>
    <property type="evidence" value="ECO:0007669"/>
    <property type="project" value="UniProtKB-SubCell"/>
</dbReference>